<evidence type="ECO:0000313" key="3">
    <source>
        <dbReference type="Proteomes" id="UP001152803"/>
    </source>
</evidence>
<gene>
    <name evidence="2" type="ORF">COCON_G00002920</name>
</gene>
<comment type="caution">
    <text evidence="2">The sequence shown here is derived from an EMBL/GenBank/DDBJ whole genome shotgun (WGS) entry which is preliminary data.</text>
</comment>
<protein>
    <submittedName>
        <fullName evidence="2">Uncharacterized protein</fullName>
    </submittedName>
</protein>
<keyword evidence="3" id="KW-1185">Reference proteome</keyword>
<dbReference type="EMBL" id="JAFJMO010000001">
    <property type="protein sequence ID" value="KAJ8287633.1"/>
    <property type="molecule type" value="Genomic_DNA"/>
</dbReference>
<feature type="region of interest" description="Disordered" evidence="1">
    <location>
        <begin position="1"/>
        <end position="22"/>
    </location>
</feature>
<feature type="compositionally biased region" description="Pro residues" evidence="1">
    <location>
        <begin position="1"/>
        <end position="12"/>
    </location>
</feature>
<evidence type="ECO:0000256" key="1">
    <source>
        <dbReference type="SAM" id="MobiDB-lite"/>
    </source>
</evidence>
<evidence type="ECO:0000313" key="2">
    <source>
        <dbReference type="EMBL" id="KAJ8287633.1"/>
    </source>
</evidence>
<organism evidence="2 3">
    <name type="scientific">Conger conger</name>
    <name type="common">Conger eel</name>
    <name type="synonym">Muraena conger</name>
    <dbReference type="NCBI Taxonomy" id="82655"/>
    <lineage>
        <taxon>Eukaryota</taxon>
        <taxon>Metazoa</taxon>
        <taxon>Chordata</taxon>
        <taxon>Craniata</taxon>
        <taxon>Vertebrata</taxon>
        <taxon>Euteleostomi</taxon>
        <taxon>Actinopterygii</taxon>
        <taxon>Neopterygii</taxon>
        <taxon>Teleostei</taxon>
        <taxon>Anguilliformes</taxon>
        <taxon>Congridae</taxon>
        <taxon>Conger</taxon>
    </lineage>
</organism>
<accession>A0A9Q1E111</accession>
<proteinExistence type="predicted"/>
<reference evidence="2" key="1">
    <citation type="journal article" date="2023" name="Science">
        <title>Genome structures resolve the early diversification of teleost fishes.</title>
        <authorList>
            <person name="Parey E."/>
            <person name="Louis A."/>
            <person name="Montfort J."/>
            <person name="Bouchez O."/>
            <person name="Roques C."/>
            <person name="Iampietro C."/>
            <person name="Lluch J."/>
            <person name="Castinel A."/>
            <person name="Donnadieu C."/>
            <person name="Desvignes T."/>
            <person name="Floi Bucao C."/>
            <person name="Jouanno E."/>
            <person name="Wen M."/>
            <person name="Mejri S."/>
            <person name="Dirks R."/>
            <person name="Jansen H."/>
            <person name="Henkel C."/>
            <person name="Chen W.J."/>
            <person name="Zahm M."/>
            <person name="Cabau C."/>
            <person name="Klopp C."/>
            <person name="Thompson A.W."/>
            <person name="Robinson-Rechavi M."/>
            <person name="Braasch I."/>
            <person name="Lecointre G."/>
            <person name="Bobe J."/>
            <person name="Postlethwait J.H."/>
            <person name="Berthelot C."/>
            <person name="Roest Crollius H."/>
            <person name="Guiguen Y."/>
        </authorList>
    </citation>
    <scope>NUCLEOTIDE SEQUENCE</scope>
    <source>
        <strain evidence="2">Concon-B</strain>
    </source>
</reference>
<sequence>MFFDQPPRPIPSPGATHPNPQTLLEVGESPFQRQDYSLVQLSVCFIGVRTPWISKP</sequence>
<name>A0A9Q1E111_CONCO</name>
<dbReference type="Proteomes" id="UP001152803">
    <property type="component" value="Unassembled WGS sequence"/>
</dbReference>
<dbReference type="AlphaFoldDB" id="A0A9Q1E111"/>